<dbReference type="Pfam" id="PF23598">
    <property type="entry name" value="LRR_14"/>
    <property type="match status" value="1"/>
</dbReference>
<evidence type="ECO:0000256" key="1">
    <source>
        <dbReference type="ARBA" id="ARBA00022614"/>
    </source>
</evidence>
<evidence type="ECO:0000256" key="2">
    <source>
        <dbReference type="ARBA" id="ARBA00022737"/>
    </source>
</evidence>
<keyword evidence="1" id="KW-0433">Leucine-rich repeat</keyword>
<dbReference type="InterPro" id="IPR032675">
    <property type="entry name" value="LRR_dom_sf"/>
</dbReference>
<dbReference type="EMBL" id="CAKMRJ010001112">
    <property type="protein sequence ID" value="CAH1421488.1"/>
    <property type="molecule type" value="Genomic_DNA"/>
</dbReference>
<dbReference type="SUPFAM" id="SSF52058">
    <property type="entry name" value="L domain-like"/>
    <property type="match status" value="1"/>
</dbReference>
<sequence length="312" mass="35681">MLISLGMCACTNLEAFSGILFGLQRLRMLKLEGNILEVLKNFDQSTKVNELILLSPTIKHLPDSSWMLKHLKSLELNLCVWLEKLPEDLGQLECLEKLNLSYTKIKHLPESIYMLKHLKSLELRFCCFFEKLPEDLGRLECLEDLTLSSTMISHLPDSICMLKHLKSLELISCSLLEKLPEDLGRLECLEKLSLRKCEFLQDIPNSIGKMKCLKYLHLPYCIRVEKLPEELGSFECLKELDIQGTSISHLPKSIFLLKDLHITGSRGLAELWGFTSEIQTPECKTTYVRLNSDGMILRISEGPGKPIHKELI</sequence>
<keyword evidence="5" id="KW-1185">Reference proteome</keyword>
<dbReference type="Gene3D" id="3.80.10.10">
    <property type="entry name" value="Ribonuclease Inhibitor"/>
    <property type="match status" value="1"/>
</dbReference>
<dbReference type="PANTHER" id="PTHR45752">
    <property type="entry name" value="LEUCINE-RICH REPEAT-CONTAINING"/>
    <property type="match status" value="1"/>
</dbReference>
<protein>
    <recommendedName>
        <fullName evidence="3">Disease resistance R13L4/SHOC-2-like LRR domain-containing protein</fullName>
    </recommendedName>
</protein>
<feature type="domain" description="Disease resistance R13L4/SHOC-2-like LRR" evidence="3">
    <location>
        <begin position="115"/>
        <end position="197"/>
    </location>
</feature>
<comment type="caution">
    <text evidence="4">The sequence shown here is derived from an EMBL/GenBank/DDBJ whole genome shotgun (WGS) entry which is preliminary data.</text>
</comment>
<name>A0AAU9MA50_9ASTR</name>
<accession>A0AAU9MA50</accession>
<evidence type="ECO:0000313" key="4">
    <source>
        <dbReference type="EMBL" id="CAH1421488.1"/>
    </source>
</evidence>
<dbReference type="Proteomes" id="UP001157418">
    <property type="component" value="Unassembled WGS sequence"/>
</dbReference>
<dbReference type="InterPro" id="IPR050715">
    <property type="entry name" value="LRR-SigEffector_domain"/>
</dbReference>
<reference evidence="4 5" key="1">
    <citation type="submission" date="2022-01" db="EMBL/GenBank/DDBJ databases">
        <authorList>
            <person name="Xiong W."/>
            <person name="Schranz E."/>
        </authorList>
    </citation>
    <scope>NUCLEOTIDE SEQUENCE [LARGE SCALE GENOMIC DNA]</scope>
</reference>
<dbReference type="SMART" id="SM00369">
    <property type="entry name" value="LRR_TYP"/>
    <property type="match status" value="3"/>
</dbReference>
<evidence type="ECO:0000259" key="3">
    <source>
        <dbReference type="Pfam" id="PF23598"/>
    </source>
</evidence>
<dbReference type="InterPro" id="IPR003591">
    <property type="entry name" value="Leu-rich_rpt_typical-subtyp"/>
</dbReference>
<proteinExistence type="predicted"/>
<dbReference type="AlphaFoldDB" id="A0AAU9MA50"/>
<evidence type="ECO:0000313" key="5">
    <source>
        <dbReference type="Proteomes" id="UP001157418"/>
    </source>
</evidence>
<keyword evidence="2" id="KW-0677">Repeat</keyword>
<dbReference type="PANTHER" id="PTHR45752:SF195">
    <property type="entry name" value="LEUCINE-RICH REPEAT (LRR) FAMILY PROTEIN-RELATED"/>
    <property type="match status" value="1"/>
</dbReference>
<dbReference type="InterPro" id="IPR055414">
    <property type="entry name" value="LRR_R13L4/SHOC2-like"/>
</dbReference>
<gene>
    <name evidence="4" type="ORF">LVIROSA_LOCUS8886</name>
</gene>
<organism evidence="4 5">
    <name type="scientific">Lactuca virosa</name>
    <dbReference type="NCBI Taxonomy" id="75947"/>
    <lineage>
        <taxon>Eukaryota</taxon>
        <taxon>Viridiplantae</taxon>
        <taxon>Streptophyta</taxon>
        <taxon>Embryophyta</taxon>
        <taxon>Tracheophyta</taxon>
        <taxon>Spermatophyta</taxon>
        <taxon>Magnoliopsida</taxon>
        <taxon>eudicotyledons</taxon>
        <taxon>Gunneridae</taxon>
        <taxon>Pentapetalae</taxon>
        <taxon>asterids</taxon>
        <taxon>campanulids</taxon>
        <taxon>Asterales</taxon>
        <taxon>Asteraceae</taxon>
        <taxon>Cichorioideae</taxon>
        <taxon>Cichorieae</taxon>
        <taxon>Lactucinae</taxon>
        <taxon>Lactuca</taxon>
    </lineage>
</organism>